<sequence>MTPEPQAPQAPFPPSPPSPSSGPSPVADQRRKRRNRLILFAFVYGLLIVEIVGSGRPSVAESALGGSVGVLVGLQLLQLVGLLLGRLGGTAPTLLVIGSGPLLAVRRLGQVTVLIRPIPLLPVQVLSNVVAVPALRVRLFLGGLLRIGVLVGLGAWLLAGASHFGAMVGMGFELVALLSLLSVKQRGSAAWMIFRVPTADRSVVTALALDPAEMAVQRAVMGARNGEARAALAGVTSDRLVAVRLRAAVDIAEGRYREALDALRLARVDADPAEPGGELLLARAALYGLEAGAIPHDEALAVAGAASAQAGGSMPRLYVMTEIPATEALLTGRAAEALALARTGARRSTDLQTRALTLCTLAAAQSVTGDQPAARATLARARALAPDLARLATVERLITELPLTRDRV</sequence>
<evidence type="ECO:0000256" key="2">
    <source>
        <dbReference type="SAM" id="Phobius"/>
    </source>
</evidence>
<keyword evidence="4" id="KW-1185">Reference proteome</keyword>
<feature type="transmembrane region" description="Helical" evidence="2">
    <location>
        <begin position="62"/>
        <end position="84"/>
    </location>
</feature>
<accession>A0A1H7FPM8</accession>
<keyword evidence="2" id="KW-0472">Membrane</keyword>
<gene>
    <name evidence="3" type="ORF">SAMN05414137_101351</name>
</gene>
<feature type="transmembrane region" description="Helical" evidence="2">
    <location>
        <begin position="139"/>
        <end position="158"/>
    </location>
</feature>
<evidence type="ECO:0000256" key="1">
    <source>
        <dbReference type="SAM" id="MobiDB-lite"/>
    </source>
</evidence>
<dbReference type="STRING" id="235985.SAMN05414137_101351"/>
<dbReference type="Proteomes" id="UP000183015">
    <property type="component" value="Unassembled WGS sequence"/>
</dbReference>
<keyword evidence="2" id="KW-0812">Transmembrane</keyword>
<dbReference type="eggNOG" id="ENOG5032IRT">
    <property type="taxonomic scope" value="Bacteria"/>
</dbReference>
<proteinExistence type="predicted"/>
<feature type="transmembrane region" description="Helical" evidence="2">
    <location>
        <begin position="37"/>
        <end position="56"/>
    </location>
</feature>
<organism evidence="3 4">
    <name type="scientific">Streptacidiphilus jiangxiensis</name>
    <dbReference type="NCBI Taxonomy" id="235985"/>
    <lineage>
        <taxon>Bacteria</taxon>
        <taxon>Bacillati</taxon>
        <taxon>Actinomycetota</taxon>
        <taxon>Actinomycetes</taxon>
        <taxon>Kitasatosporales</taxon>
        <taxon>Streptomycetaceae</taxon>
        <taxon>Streptacidiphilus</taxon>
    </lineage>
</organism>
<evidence type="ECO:0000313" key="4">
    <source>
        <dbReference type="Proteomes" id="UP000183015"/>
    </source>
</evidence>
<feature type="transmembrane region" description="Helical" evidence="2">
    <location>
        <begin position="164"/>
        <end position="183"/>
    </location>
</feature>
<dbReference type="AlphaFoldDB" id="A0A1H7FPM8"/>
<protein>
    <submittedName>
        <fullName evidence="3">Uncharacterized protein</fullName>
    </submittedName>
</protein>
<feature type="region of interest" description="Disordered" evidence="1">
    <location>
        <begin position="1"/>
        <end position="28"/>
    </location>
</feature>
<evidence type="ECO:0000313" key="3">
    <source>
        <dbReference type="EMBL" id="SEK27918.1"/>
    </source>
</evidence>
<dbReference type="EMBL" id="FOAZ01000001">
    <property type="protein sequence ID" value="SEK27918.1"/>
    <property type="molecule type" value="Genomic_DNA"/>
</dbReference>
<reference evidence="4" key="1">
    <citation type="submission" date="2016-10" db="EMBL/GenBank/DDBJ databases">
        <authorList>
            <person name="Varghese N."/>
        </authorList>
    </citation>
    <scope>NUCLEOTIDE SEQUENCE [LARGE SCALE GENOMIC DNA]</scope>
    <source>
        <strain evidence="4">DSM 45096 / BCRC 16803 / CGMCC 4.1857 / CIP 109030 / JCM 12277 / KCTC 19219 / NBRC 100920 / 33214</strain>
    </source>
</reference>
<keyword evidence="2" id="KW-1133">Transmembrane helix</keyword>
<name>A0A1H7FPM8_STRJI</name>
<dbReference type="OrthoDB" id="3853926at2"/>
<dbReference type="RefSeq" id="WP_042442251.1">
    <property type="nucleotide sequence ID" value="NZ_BBPN01000002.1"/>
</dbReference>
<feature type="compositionally biased region" description="Pro residues" evidence="1">
    <location>
        <begin position="1"/>
        <end position="22"/>
    </location>
</feature>